<gene>
    <name evidence="1" type="ORF">NYR54_15055</name>
</gene>
<dbReference type="EMBL" id="JAODNV010000017">
    <property type="protein sequence ID" value="MCT8991595.1"/>
    <property type="molecule type" value="Genomic_DNA"/>
</dbReference>
<dbReference type="Proteomes" id="UP001149009">
    <property type="component" value="Unassembled WGS sequence"/>
</dbReference>
<accession>A0A9X3B0B9</accession>
<evidence type="ECO:0000313" key="2">
    <source>
        <dbReference type="Proteomes" id="UP001149009"/>
    </source>
</evidence>
<protein>
    <submittedName>
        <fullName evidence="1">Uncharacterized protein</fullName>
    </submittedName>
</protein>
<keyword evidence="2" id="KW-1185">Reference proteome</keyword>
<reference evidence="1" key="1">
    <citation type="submission" date="2022-08" db="EMBL/GenBank/DDBJ databases">
        <title>Chelativorans sichuanense sp. nov., a paraffin oil-degrading bacterium isolated from a mixture of oil-based drill cuttings and paddy soil.</title>
        <authorList>
            <person name="Yu J."/>
            <person name="Liu H."/>
            <person name="Chen Q."/>
        </authorList>
    </citation>
    <scope>NUCLEOTIDE SEQUENCE</scope>
    <source>
        <strain evidence="1">SCAU 2101</strain>
    </source>
</reference>
<name>A0A9X3B0B9_9HYPH</name>
<organism evidence="1 2">
    <name type="scientific">Chelativorans petroleitrophicus</name>
    <dbReference type="NCBI Taxonomy" id="2975484"/>
    <lineage>
        <taxon>Bacteria</taxon>
        <taxon>Pseudomonadati</taxon>
        <taxon>Pseudomonadota</taxon>
        <taxon>Alphaproteobacteria</taxon>
        <taxon>Hyphomicrobiales</taxon>
        <taxon>Phyllobacteriaceae</taxon>
        <taxon>Chelativorans</taxon>
    </lineage>
</organism>
<comment type="caution">
    <text evidence="1">The sequence shown here is derived from an EMBL/GenBank/DDBJ whole genome shotgun (WGS) entry which is preliminary data.</text>
</comment>
<dbReference type="AlphaFoldDB" id="A0A9X3B0B9"/>
<proteinExistence type="predicted"/>
<dbReference type="RefSeq" id="WP_261516527.1">
    <property type="nucleotide sequence ID" value="NZ_JAODNV010000017.1"/>
</dbReference>
<sequence>MTTLTRDGVERILGPVDKQLLAELAATGANETELAEAHAWVVNDEALVNDFRPLPTGKVAELVEILHQHYGHGGEEDLG</sequence>
<evidence type="ECO:0000313" key="1">
    <source>
        <dbReference type="EMBL" id="MCT8991595.1"/>
    </source>
</evidence>